<evidence type="ECO:0000256" key="3">
    <source>
        <dbReference type="ARBA" id="ARBA00022478"/>
    </source>
</evidence>
<evidence type="ECO:0000256" key="2">
    <source>
        <dbReference type="ARBA" id="ARBA00005930"/>
    </source>
</evidence>
<dbReference type="Gene3D" id="3.30.1490.120">
    <property type="entry name" value="RNA polymerase Rpb7-like, N-terminal domain"/>
    <property type="match status" value="1"/>
</dbReference>
<evidence type="ECO:0000256" key="5">
    <source>
        <dbReference type="ARBA" id="ARBA00023163"/>
    </source>
</evidence>
<feature type="compositionally biased region" description="Polar residues" evidence="8">
    <location>
        <begin position="1"/>
        <end position="10"/>
    </location>
</feature>
<dbReference type="FunFam" id="3.30.1490.120:FF:000004">
    <property type="entry name" value="RNA polymerase I subunit Rpa43"/>
    <property type="match status" value="1"/>
</dbReference>
<protein>
    <recommendedName>
        <fullName evidence="7">DNA-directed RNA polymerase subunit</fullName>
    </recommendedName>
</protein>
<accession>A0A9P7YHL4</accession>
<feature type="region of interest" description="Disordered" evidence="8">
    <location>
        <begin position="1"/>
        <end position="74"/>
    </location>
</feature>
<feature type="region of interest" description="Disordered" evidence="8">
    <location>
        <begin position="273"/>
        <end position="298"/>
    </location>
</feature>
<dbReference type="InterPro" id="IPR045113">
    <property type="entry name" value="Rpb7-like"/>
</dbReference>
<comment type="function">
    <text evidence="7">DNA-dependent RNA polymerase which catalyzes the transcription of DNA into RNA using the four ribonucleoside triphosphates as substrates.</text>
</comment>
<evidence type="ECO:0000256" key="1">
    <source>
        <dbReference type="ARBA" id="ARBA00004604"/>
    </source>
</evidence>
<dbReference type="Proteomes" id="UP000824998">
    <property type="component" value="Unassembled WGS sequence"/>
</dbReference>
<dbReference type="GO" id="GO:0005736">
    <property type="term" value="C:RNA polymerase I complex"/>
    <property type="evidence" value="ECO:0007669"/>
    <property type="project" value="TreeGrafter"/>
</dbReference>
<gene>
    <name evidence="10" type="ORF">BJ875DRAFT_52985</name>
</gene>
<keyword evidence="3 7" id="KW-0240">DNA-directed RNA polymerase</keyword>
<evidence type="ECO:0000256" key="4">
    <source>
        <dbReference type="ARBA" id="ARBA00022553"/>
    </source>
</evidence>
<evidence type="ECO:0000259" key="9">
    <source>
        <dbReference type="Pfam" id="PF17875"/>
    </source>
</evidence>
<dbReference type="InterPro" id="IPR041178">
    <property type="entry name" value="RPA43_OB"/>
</dbReference>
<comment type="caution">
    <text evidence="10">The sequence shown here is derived from an EMBL/GenBank/DDBJ whole genome shotgun (WGS) entry which is preliminary data.</text>
</comment>
<dbReference type="PANTHER" id="PTHR12709:SF5">
    <property type="entry name" value="DNA-DIRECTED RNA POLYMERASE I SUBUNIT RPA43"/>
    <property type="match status" value="1"/>
</dbReference>
<feature type="domain" description="RPA43 OB" evidence="9">
    <location>
        <begin position="168"/>
        <end position="266"/>
    </location>
</feature>
<comment type="similarity">
    <text evidence="2">Belongs to the eukaryotic RPA43 RNA polymerase subunit family.</text>
</comment>
<keyword evidence="11" id="KW-1185">Reference proteome</keyword>
<reference evidence="10" key="1">
    <citation type="journal article" date="2021" name="IMA Fungus">
        <title>Genomic characterization of three marine fungi, including Emericellopsis atlantica sp. nov. with signatures of a generalist lifestyle and marine biomass degradation.</title>
        <authorList>
            <person name="Hagestad O.C."/>
            <person name="Hou L."/>
            <person name="Andersen J.H."/>
            <person name="Hansen E.H."/>
            <person name="Altermark B."/>
            <person name="Li C."/>
            <person name="Kuhnert E."/>
            <person name="Cox R.J."/>
            <person name="Crous P.W."/>
            <person name="Spatafora J.W."/>
            <person name="Lail K."/>
            <person name="Amirebrahimi M."/>
            <person name="Lipzen A."/>
            <person name="Pangilinan J."/>
            <person name="Andreopoulos W."/>
            <person name="Hayes R.D."/>
            <person name="Ng V."/>
            <person name="Grigoriev I.V."/>
            <person name="Jackson S.A."/>
            <person name="Sutton T.D.S."/>
            <person name="Dobson A.D.W."/>
            <person name="Rama T."/>
        </authorList>
    </citation>
    <scope>NUCLEOTIDE SEQUENCE</scope>
    <source>
        <strain evidence="10">TRa018bII</strain>
    </source>
</reference>
<dbReference type="OrthoDB" id="10250504at2759"/>
<evidence type="ECO:0000256" key="8">
    <source>
        <dbReference type="SAM" id="MobiDB-lite"/>
    </source>
</evidence>
<sequence>MSIEVTTPHTTAHMASERHGSKGEKKLKPSHGEKKRKREHKEDGHKSNSRSKKPRTNGTEPAVAIETNTPPPPEQLPFHLQTSSLYLPLAPISQRHPLEGLCAEHLSPLILQYYPPFSGVIISYSHPRLAPKPFEDDGSAGTLMQNIDEFAVSWTWVTAEFLLFKMEKGTELEAYVNLQNEGHLGVVCWNLFNASIERKRLPSDWKWIEEDEVEVAEGEEEVYAEQGHFVNGQGEKIEGQVKFRIKDVEVSADKERGFVSIEGTMLSEEEEIELAESERNTGRVTPDPNARKVWPNKIMSATSLGIPVEKDDDATGKKKRRH</sequence>
<dbReference type="EMBL" id="MU251510">
    <property type="protein sequence ID" value="KAG9233225.1"/>
    <property type="molecule type" value="Genomic_DNA"/>
</dbReference>
<dbReference type="PANTHER" id="PTHR12709">
    <property type="entry name" value="DNA-DIRECTED RNA POLYMERASE II, III"/>
    <property type="match status" value="1"/>
</dbReference>
<evidence type="ECO:0000313" key="11">
    <source>
        <dbReference type="Proteomes" id="UP000824998"/>
    </source>
</evidence>
<proteinExistence type="inferred from homology"/>
<dbReference type="InterPro" id="IPR036898">
    <property type="entry name" value="RNA_pol_Rpb7-like_N_sf"/>
</dbReference>
<evidence type="ECO:0000313" key="10">
    <source>
        <dbReference type="EMBL" id="KAG9233225.1"/>
    </source>
</evidence>
<dbReference type="GO" id="GO:0006361">
    <property type="term" value="P:transcription initiation at RNA polymerase I promoter"/>
    <property type="evidence" value="ECO:0007669"/>
    <property type="project" value="UniProtKB-ARBA"/>
</dbReference>
<evidence type="ECO:0000256" key="7">
    <source>
        <dbReference type="RuleBase" id="RU369086"/>
    </source>
</evidence>
<dbReference type="Gene3D" id="2.40.50.1060">
    <property type="match status" value="1"/>
</dbReference>
<name>A0A9P7YHL4_9HELO</name>
<comment type="subcellular location">
    <subcellularLocation>
        <location evidence="1">Nucleus</location>
        <location evidence="1">Nucleolus</location>
    </subcellularLocation>
</comment>
<evidence type="ECO:0000256" key="6">
    <source>
        <dbReference type="ARBA" id="ARBA00023242"/>
    </source>
</evidence>
<dbReference type="AlphaFoldDB" id="A0A9P7YHL4"/>
<organism evidence="10 11">
    <name type="scientific">Amylocarpus encephaloides</name>
    <dbReference type="NCBI Taxonomy" id="45428"/>
    <lineage>
        <taxon>Eukaryota</taxon>
        <taxon>Fungi</taxon>
        <taxon>Dikarya</taxon>
        <taxon>Ascomycota</taxon>
        <taxon>Pezizomycotina</taxon>
        <taxon>Leotiomycetes</taxon>
        <taxon>Helotiales</taxon>
        <taxon>Helotiales incertae sedis</taxon>
        <taxon>Amylocarpus</taxon>
    </lineage>
</organism>
<keyword evidence="6 7" id="KW-0539">Nucleus</keyword>
<keyword evidence="5 7" id="KW-0804">Transcription</keyword>
<keyword evidence="4" id="KW-0597">Phosphoprotein</keyword>
<dbReference type="GO" id="GO:0006362">
    <property type="term" value="P:transcription elongation by RNA polymerase I"/>
    <property type="evidence" value="ECO:0007669"/>
    <property type="project" value="UniProtKB-ARBA"/>
</dbReference>
<dbReference type="Pfam" id="PF17875">
    <property type="entry name" value="RPA43_OB"/>
    <property type="match status" value="1"/>
</dbReference>
<feature type="compositionally biased region" description="Basic and acidic residues" evidence="8">
    <location>
        <begin position="15"/>
        <end position="32"/>
    </location>
</feature>